<feature type="region of interest" description="Disordered" evidence="1">
    <location>
        <begin position="52"/>
        <end position="79"/>
    </location>
</feature>
<dbReference type="Pfam" id="PF25072">
    <property type="entry name" value="DUF7796"/>
    <property type="match status" value="1"/>
</dbReference>
<evidence type="ECO:0000313" key="4">
    <source>
        <dbReference type="RefSeq" id="XP_030523196.2"/>
    </source>
</evidence>
<reference evidence="3" key="1">
    <citation type="submission" date="2025-05" db="UniProtKB">
        <authorList>
            <consortium name="RefSeq"/>
        </authorList>
    </citation>
    <scope>NUCLEOTIDE SEQUENCE [LARGE SCALE GENOMIC DNA]</scope>
</reference>
<protein>
    <submittedName>
        <fullName evidence="4">Uncharacterized protein LOC115735897</fullName>
    </submittedName>
</protein>
<sequence length="427" mass="47574">MHMIARRSSSPSSRLPSLDSCLLVMITTVSTLSLLTLLHPDSSLLLLLTPRSSEPPVKPRSLPPLKNSTAEAQAERRPELDQSRMAVCLVGAARRFELTGPSIVEHILKGHPNSDLFLHSPYDENSYKLLLLKESPRIAAVRIFRPERICETESQARVLTGLNSPSGIQGLLQYFNLVEGCLDMIRAYQTQNNFTYDWIVRTRVDGFWTAPLGPEHFVPGKYVVPQGSNYGGLNDRLGVGDLGTSIAALSRLSLIPRLDSAGFRQLNSEAAFRAQLRARRVPHVAKRVPFCVVTDRRYAFPPTRYGVPVAAMSSRGPLSGAKCRPCTAACRGRCVARAMRSMDRWWSWTNWENGSLQLCDARGPWEKGWERMFDGVAGKEVARGRKRIRGLRLEECVSEFEDLKGRTANWDAPSSKEICSLGLAIVQ</sequence>
<dbReference type="AlphaFoldDB" id="A0A8B8NL17"/>
<dbReference type="KEGG" id="rarg:115735897"/>
<dbReference type="GeneID" id="115735897"/>
<gene>
    <name evidence="4" type="primary">LOC115735897</name>
</gene>
<evidence type="ECO:0000313" key="3">
    <source>
        <dbReference type="Proteomes" id="UP000827889"/>
    </source>
</evidence>
<name>A0A8B8NL17_9MYRT</name>
<accession>A0A8B8NL17</accession>
<keyword evidence="3" id="KW-1185">Reference proteome</keyword>
<dbReference type="PANTHER" id="PTHR35112">
    <property type="entry name" value="OS08G0360500 PROTEIN"/>
    <property type="match status" value="1"/>
</dbReference>
<evidence type="ECO:0000256" key="1">
    <source>
        <dbReference type="SAM" id="MobiDB-lite"/>
    </source>
</evidence>
<dbReference type="PANTHER" id="PTHR35112:SF1">
    <property type="entry name" value="RING_FYVE_PHD ZINC FINGER SUPERFAMILY PROTEIN"/>
    <property type="match status" value="1"/>
</dbReference>
<dbReference type="Proteomes" id="UP000827889">
    <property type="component" value="Chromosome 2"/>
</dbReference>
<dbReference type="InterPro" id="IPR056698">
    <property type="entry name" value="DUF7796"/>
</dbReference>
<evidence type="ECO:0000259" key="2">
    <source>
        <dbReference type="Pfam" id="PF25072"/>
    </source>
</evidence>
<reference evidence="4" key="2">
    <citation type="submission" date="2025-08" db="UniProtKB">
        <authorList>
            <consortium name="RefSeq"/>
        </authorList>
    </citation>
    <scope>IDENTIFICATION</scope>
    <source>
        <tissue evidence="4">Leaf</tissue>
    </source>
</reference>
<dbReference type="RefSeq" id="XP_030523196.2">
    <property type="nucleotide sequence ID" value="XM_030667336.2"/>
</dbReference>
<feature type="domain" description="DUF7796" evidence="2">
    <location>
        <begin position="81"/>
        <end position="423"/>
    </location>
</feature>
<proteinExistence type="predicted"/>
<organism evidence="3 4">
    <name type="scientific">Rhodamnia argentea</name>
    <dbReference type="NCBI Taxonomy" id="178133"/>
    <lineage>
        <taxon>Eukaryota</taxon>
        <taxon>Viridiplantae</taxon>
        <taxon>Streptophyta</taxon>
        <taxon>Embryophyta</taxon>
        <taxon>Tracheophyta</taxon>
        <taxon>Spermatophyta</taxon>
        <taxon>Magnoliopsida</taxon>
        <taxon>eudicotyledons</taxon>
        <taxon>Gunneridae</taxon>
        <taxon>Pentapetalae</taxon>
        <taxon>rosids</taxon>
        <taxon>malvids</taxon>
        <taxon>Myrtales</taxon>
        <taxon>Myrtaceae</taxon>
        <taxon>Myrtoideae</taxon>
        <taxon>Myrteae</taxon>
        <taxon>Australasian group</taxon>
        <taxon>Rhodamnia</taxon>
    </lineage>
</organism>